<sequence length="142" mass="16112">MDLFVHIRCPFFANHDRQIIPQHPPSVPKVHPPNGGPPQAATFGFGPGLVLETDPNWNVIRSLTNLRTCGPQMLEWNERQIFEEWRRSTQAYEQSVGADEDTINARIATGLSGLAEDRIETLRWMVEDLVRMWEQVGGLPVP</sequence>
<gene>
    <name evidence="1" type="ORF">AC579_5107</name>
</gene>
<name>A0A139INK8_9PEZI</name>
<dbReference type="Proteomes" id="UP000073492">
    <property type="component" value="Unassembled WGS sequence"/>
</dbReference>
<reference evidence="1 2" key="1">
    <citation type="submission" date="2015-07" db="EMBL/GenBank/DDBJ databases">
        <title>Comparative genomics of the Sigatoka disease complex on banana suggests a link between parallel evolutionary changes in Pseudocercospora fijiensis and Pseudocercospora eumusae and increased virulence on the banana host.</title>
        <authorList>
            <person name="Chang T.-C."/>
            <person name="Salvucci A."/>
            <person name="Crous P.W."/>
            <person name="Stergiopoulos I."/>
        </authorList>
    </citation>
    <scope>NUCLEOTIDE SEQUENCE [LARGE SCALE GENOMIC DNA]</scope>
    <source>
        <strain evidence="1 2">CBS 116634</strain>
    </source>
</reference>
<dbReference type="AlphaFoldDB" id="A0A139INK8"/>
<accession>A0A139INK8</accession>
<keyword evidence="2" id="KW-1185">Reference proteome</keyword>
<evidence type="ECO:0000313" key="2">
    <source>
        <dbReference type="Proteomes" id="UP000073492"/>
    </source>
</evidence>
<dbReference type="OrthoDB" id="106623at2759"/>
<comment type="caution">
    <text evidence="1">The sequence shown here is derived from an EMBL/GenBank/DDBJ whole genome shotgun (WGS) entry which is preliminary data.</text>
</comment>
<proteinExistence type="predicted"/>
<protein>
    <submittedName>
        <fullName evidence="1">Uncharacterized protein</fullName>
    </submittedName>
</protein>
<organism evidence="1 2">
    <name type="scientific">Pseudocercospora musae</name>
    <dbReference type="NCBI Taxonomy" id="113226"/>
    <lineage>
        <taxon>Eukaryota</taxon>
        <taxon>Fungi</taxon>
        <taxon>Dikarya</taxon>
        <taxon>Ascomycota</taxon>
        <taxon>Pezizomycotina</taxon>
        <taxon>Dothideomycetes</taxon>
        <taxon>Dothideomycetidae</taxon>
        <taxon>Mycosphaerellales</taxon>
        <taxon>Mycosphaerellaceae</taxon>
        <taxon>Pseudocercospora</taxon>
    </lineage>
</organism>
<evidence type="ECO:0000313" key="1">
    <source>
        <dbReference type="EMBL" id="KXT16144.1"/>
    </source>
</evidence>
<dbReference type="EMBL" id="LFZO01000044">
    <property type="protein sequence ID" value="KXT16144.1"/>
    <property type="molecule type" value="Genomic_DNA"/>
</dbReference>